<organism evidence="2 3">
    <name type="scientific">Cylindrotheca closterium</name>
    <dbReference type="NCBI Taxonomy" id="2856"/>
    <lineage>
        <taxon>Eukaryota</taxon>
        <taxon>Sar</taxon>
        <taxon>Stramenopiles</taxon>
        <taxon>Ochrophyta</taxon>
        <taxon>Bacillariophyta</taxon>
        <taxon>Bacillariophyceae</taxon>
        <taxon>Bacillariophycidae</taxon>
        <taxon>Bacillariales</taxon>
        <taxon>Bacillariaceae</taxon>
        <taxon>Cylindrotheca</taxon>
    </lineage>
</organism>
<comment type="caution">
    <text evidence="2">The sequence shown here is derived from an EMBL/GenBank/DDBJ whole genome shotgun (WGS) entry which is preliminary data.</text>
</comment>
<evidence type="ECO:0000313" key="2">
    <source>
        <dbReference type="EMBL" id="CAJ1969000.1"/>
    </source>
</evidence>
<accession>A0AAD2GBG3</accession>
<feature type="region of interest" description="Disordered" evidence="1">
    <location>
        <begin position="287"/>
        <end position="315"/>
    </location>
</feature>
<dbReference type="AlphaFoldDB" id="A0AAD2GBG3"/>
<feature type="non-terminal residue" evidence="2">
    <location>
        <position position="366"/>
    </location>
</feature>
<proteinExistence type="predicted"/>
<dbReference type="EMBL" id="CAKOGP040002418">
    <property type="protein sequence ID" value="CAJ1969000.1"/>
    <property type="molecule type" value="Genomic_DNA"/>
</dbReference>
<keyword evidence="3" id="KW-1185">Reference proteome</keyword>
<gene>
    <name evidence="2" type="ORF">CYCCA115_LOCUS23499</name>
</gene>
<evidence type="ECO:0000256" key="1">
    <source>
        <dbReference type="SAM" id="MobiDB-lite"/>
    </source>
</evidence>
<evidence type="ECO:0008006" key="4">
    <source>
        <dbReference type="Google" id="ProtNLM"/>
    </source>
</evidence>
<protein>
    <recommendedName>
        <fullName evidence="4">SWIM-type domain-containing protein</fullName>
    </recommendedName>
</protein>
<evidence type="ECO:0000313" key="3">
    <source>
        <dbReference type="Proteomes" id="UP001295423"/>
    </source>
</evidence>
<sequence length="366" mass="42476">MATPKTAENTIYSLVQATIPNEQLWVFHWIFSHALGALLKRELQLVRLIISDGDSTEISQIDQAMSKWMPAGIRLRCVWHITDRGWYNNVYAFPQKRSARRKFRHTAQESSSLLLTKWTSSWETKDELNVSVDLFRCVLLSDETKSCFDLLQVPSLSKWANKVAANIEHMAFCKQIFQPAMEECTNSTQEDNFSSLKRKDALSKKRTMLSMFMIIEQKAEDRVKKFKQQVQDSRKQPWAGLVAHVTQSLTGYGGKVLFSQFCERTRYKSIWEAEKGVFYVWRMDYEDSSSSSTYPKTRLQEDIEGDGESSTGDEMSSKDVMMEIFIPRFKRVRTLSILEDGRLRCSCGFPRRNLMPCRHQLHVLDV</sequence>
<dbReference type="Proteomes" id="UP001295423">
    <property type="component" value="Unassembled WGS sequence"/>
</dbReference>
<reference evidence="2" key="1">
    <citation type="submission" date="2023-08" db="EMBL/GenBank/DDBJ databases">
        <authorList>
            <person name="Audoor S."/>
            <person name="Bilcke G."/>
        </authorList>
    </citation>
    <scope>NUCLEOTIDE SEQUENCE</scope>
</reference>
<name>A0AAD2GBG3_9STRA</name>